<sequence>MSSKANEPDEAELALLNDDSLSTTSDDLESNRKHEATPDTIDPEYQTPTSVKFMWLGSYFLFSMLLTLYNKLLLGSVSMALNMMGLKY</sequence>
<evidence type="ECO:0000313" key="3">
    <source>
        <dbReference type="EMBL" id="KAJ5373713.1"/>
    </source>
</evidence>
<dbReference type="AlphaFoldDB" id="A0A9W9S847"/>
<dbReference type="EMBL" id="JAPZBT010000002">
    <property type="protein sequence ID" value="KAJ5373713.1"/>
    <property type="molecule type" value="Genomic_DNA"/>
</dbReference>
<keyword evidence="2" id="KW-1133">Transmembrane helix</keyword>
<keyword evidence="2" id="KW-0812">Transmembrane</keyword>
<dbReference type="RefSeq" id="XP_056579699.1">
    <property type="nucleotide sequence ID" value="XM_056723449.1"/>
</dbReference>
<feature type="region of interest" description="Disordered" evidence="1">
    <location>
        <begin position="1"/>
        <end position="44"/>
    </location>
</feature>
<comment type="caution">
    <text evidence="3">The sequence shown here is derived from an EMBL/GenBank/DDBJ whole genome shotgun (WGS) entry which is preliminary data.</text>
</comment>
<reference evidence="3" key="2">
    <citation type="journal article" date="2023" name="IMA Fungus">
        <title>Comparative genomic study of the Penicillium genus elucidates a diverse pangenome and 15 lateral gene transfer events.</title>
        <authorList>
            <person name="Petersen C."/>
            <person name="Sorensen T."/>
            <person name="Nielsen M.R."/>
            <person name="Sondergaard T.E."/>
            <person name="Sorensen J.L."/>
            <person name="Fitzpatrick D.A."/>
            <person name="Frisvad J.C."/>
            <person name="Nielsen K.L."/>
        </authorList>
    </citation>
    <scope>NUCLEOTIDE SEQUENCE</scope>
    <source>
        <strain evidence="3">IBT 3081</strain>
    </source>
</reference>
<gene>
    <name evidence="3" type="ORF">N7517_005719</name>
</gene>
<reference evidence="3" key="1">
    <citation type="submission" date="2022-12" db="EMBL/GenBank/DDBJ databases">
        <authorList>
            <person name="Petersen C."/>
        </authorList>
    </citation>
    <scope>NUCLEOTIDE SEQUENCE</scope>
    <source>
        <strain evidence="3">IBT 3081</strain>
    </source>
</reference>
<accession>A0A9W9S847</accession>
<dbReference type="Proteomes" id="UP001147752">
    <property type="component" value="Unassembled WGS sequence"/>
</dbReference>
<dbReference type="GeneID" id="81462632"/>
<protein>
    <submittedName>
        <fullName evidence="3">Drug/metabolite transporter</fullName>
    </submittedName>
</protein>
<keyword evidence="2" id="KW-0472">Membrane</keyword>
<feature type="compositionally biased region" description="Low complexity" evidence="1">
    <location>
        <begin position="15"/>
        <end position="25"/>
    </location>
</feature>
<proteinExistence type="predicted"/>
<feature type="transmembrane region" description="Helical" evidence="2">
    <location>
        <begin position="53"/>
        <end position="74"/>
    </location>
</feature>
<keyword evidence="4" id="KW-1185">Reference proteome</keyword>
<dbReference type="OrthoDB" id="10261634at2759"/>
<evidence type="ECO:0000313" key="4">
    <source>
        <dbReference type="Proteomes" id="UP001147752"/>
    </source>
</evidence>
<evidence type="ECO:0000256" key="2">
    <source>
        <dbReference type="SAM" id="Phobius"/>
    </source>
</evidence>
<evidence type="ECO:0000256" key="1">
    <source>
        <dbReference type="SAM" id="MobiDB-lite"/>
    </source>
</evidence>
<organism evidence="3 4">
    <name type="scientific">Penicillium concentricum</name>
    <dbReference type="NCBI Taxonomy" id="293559"/>
    <lineage>
        <taxon>Eukaryota</taxon>
        <taxon>Fungi</taxon>
        <taxon>Dikarya</taxon>
        <taxon>Ascomycota</taxon>
        <taxon>Pezizomycotina</taxon>
        <taxon>Eurotiomycetes</taxon>
        <taxon>Eurotiomycetidae</taxon>
        <taxon>Eurotiales</taxon>
        <taxon>Aspergillaceae</taxon>
        <taxon>Penicillium</taxon>
    </lineage>
</organism>
<name>A0A9W9S847_9EURO</name>